<dbReference type="AlphaFoldDB" id="A0A549YIM7"/>
<dbReference type="GO" id="GO:0000949">
    <property type="term" value="P:aromatic amino acid family catabolic process to alcohol via Ehrlich pathway"/>
    <property type="evidence" value="ECO:0007669"/>
    <property type="project" value="TreeGrafter"/>
</dbReference>
<name>A0A549YIM7_9BACI</name>
<comment type="cofactor">
    <cofactor evidence="2">
        <name>thiamine diphosphate</name>
        <dbReference type="ChEBI" id="CHEBI:58937"/>
    </cofactor>
</comment>
<dbReference type="Pfam" id="PF00205">
    <property type="entry name" value="TPP_enzyme_M"/>
    <property type="match status" value="1"/>
</dbReference>
<dbReference type="PIRSF" id="PIRSF036565">
    <property type="entry name" value="Pyruvt_ip_decrb"/>
    <property type="match status" value="1"/>
</dbReference>
<dbReference type="InterPro" id="IPR047214">
    <property type="entry name" value="TPP_PDC_IPDC"/>
</dbReference>
<comment type="similarity">
    <text evidence="4 12">Belongs to the TPP enzyme family.</text>
</comment>
<evidence type="ECO:0000256" key="6">
    <source>
        <dbReference type="ARBA" id="ARBA00022723"/>
    </source>
</evidence>
<dbReference type="Gene3D" id="3.40.50.1220">
    <property type="entry name" value="TPP-binding domain"/>
    <property type="match status" value="1"/>
</dbReference>
<evidence type="ECO:0000256" key="9">
    <source>
        <dbReference type="ARBA" id="ARBA00023052"/>
    </source>
</evidence>
<evidence type="ECO:0000259" key="14">
    <source>
        <dbReference type="Pfam" id="PF02775"/>
    </source>
</evidence>
<evidence type="ECO:0000259" key="15">
    <source>
        <dbReference type="Pfam" id="PF02776"/>
    </source>
</evidence>
<evidence type="ECO:0000256" key="4">
    <source>
        <dbReference type="ARBA" id="ARBA00007812"/>
    </source>
</evidence>
<keyword evidence="17" id="KW-1185">Reference proteome</keyword>
<dbReference type="InterPro" id="IPR012001">
    <property type="entry name" value="Thiamin_PyroP_enz_TPP-bd_dom"/>
</dbReference>
<evidence type="ECO:0000256" key="7">
    <source>
        <dbReference type="ARBA" id="ARBA00022793"/>
    </source>
</evidence>
<gene>
    <name evidence="16" type="ORF">FH966_08590</name>
</gene>
<feature type="domain" description="Thiamine pyrophosphate enzyme TPP-binding" evidence="14">
    <location>
        <begin position="394"/>
        <end position="533"/>
    </location>
</feature>
<feature type="binding site" evidence="11">
    <location>
        <position position="466"/>
    </location>
    <ligand>
        <name>Mg(2+)</name>
        <dbReference type="ChEBI" id="CHEBI:18420"/>
    </ligand>
</feature>
<reference evidence="16 17" key="1">
    <citation type="submission" date="2019-07" db="EMBL/GenBank/DDBJ databases">
        <title>Genomic analysis of Lentibacillus sp. NKC851-2.</title>
        <authorList>
            <person name="Oh Y.J."/>
        </authorList>
    </citation>
    <scope>NUCLEOTIDE SEQUENCE [LARGE SCALE GENOMIC DNA]</scope>
    <source>
        <strain evidence="16 17">NKC851-2</strain>
    </source>
</reference>
<evidence type="ECO:0000256" key="2">
    <source>
        <dbReference type="ARBA" id="ARBA00001964"/>
    </source>
</evidence>
<dbReference type="GO" id="GO:0000287">
    <property type="term" value="F:magnesium ion binding"/>
    <property type="evidence" value="ECO:0007669"/>
    <property type="project" value="InterPro"/>
</dbReference>
<evidence type="ECO:0000313" key="17">
    <source>
        <dbReference type="Proteomes" id="UP000319280"/>
    </source>
</evidence>
<dbReference type="Pfam" id="PF02776">
    <property type="entry name" value="TPP_enzyme_N"/>
    <property type="match status" value="1"/>
</dbReference>
<dbReference type="PANTHER" id="PTHR43452:SF30">
    <property type="entry name" value="PYRUVATE DECARBOXYLASE ISOZYME 1-RELATED"/>
    <property type="match status" value="1"/>
</dbReference>
<evidence type="ECO:0000256" key="5">
    <source>
        <dbReference type="ARBA" id="ARBA00020054"/>
    </source>
</evidence>
<feature type="domain" description="Thiamine pyrophosphate enzyme central" evidence="13">
    <location>
        <begin position="200"/>
        <end position="317"/>
    </location>
</feature>
<evidence type="ECO:0000256" key="1">
    <source>
        <dbReference type="ARBA" id="ARBA00001920"/>
    </source>
</evidence>
<keyword evidence="10" id="KW-0456">Lyase</keyword>
<dbReference type="Gene3D" id="3.40.50.970">
    <property type="match status" value="2"/>
</dbReference>
<evidence type="ECO:0000313" key="16">
    <source>
        <dbReference type="EMBL" id="TRM11732.1"/>
    </source>
</evidence>
<dbReference type="RefSeq" id="WP_142792083.1">
    <property type="nucleotide sequence ID" value="NZ_VJMZ01000001.1"/>
</dbReference>
<dbReference type="Pfam" id="PF02775">
    <property type="entry name" value="TPP_enzyme_C"/>
    <property type="match status" value="1"/>
</dbReference>
<dbReference type="InterPro" id="IPR011766">
    <property type="entry name" value="TPP_enzyme_TPP-bd"/>
</dbReference>
<evidence type="ECO:0000256" key="8">
    <source>
        <dbReference type="ARBA" id="ARBA00022842"/>
    </source>
</evidence>
<protein>
    <recommendedName>
        <fullName evidence="5">Alpha-keto-acid decarboxylase</fullName>
    </recommendedName>
</protein>
<dbReference type="InterPro" id="IPR029061">
    <property type="entry name" value="THDP-binding"/>
</dbReference>
<comment type="caution">
    <text evidence="16">The sequence shown here is derived from an EMBL/GenBank/DDBJ whole genome shotgun (WGS) entry which is preliminary data.</text>
</comment>
<dbReference type="InterPro" id="IPR047213">
    <property type="entry name" value="TPP_PYR_PDC_IPDC-like"/>
</dbReference>
<evidence type="ECO:0000256" key="3">
    <source>
        <dbReference type="ARBA" id="ARBA00002938"/>
    </source>
</evidence>
<dbReference type="SUPFAM" id="SSF52467">
    <property type="entry name" value="DHS-like NAD/FAD-binding domain"/>
    <property type="match status" value="1"/>
</dbReference>
<sequence>MKYEYTVGNYLLDRLSELGIRHMFGVPGDYNLAFLDDVINYEGMNWVGNRNELNAAYAADGYARINGFAALATTFGVGELSAINGIAGSYAEHVPVVKISGAPTTKVMDNGLYVHHTLGDGKFDHFSRMFQEVTVAQTLLTQENAAQEIDRVLLACLTEKRPVHITLPIDVYNKPANKPESPLHEEIATSNHEVLSQMLSELTPMIDDATQTVILAGYEVNRYENREELLEFANKTGIPVTILSGGKGAFNEKHPQFIGVYNGELSAPYLQQRVDEADCIIQIGAKPTDSTTGGFSYDFSKKNVIQITPFSVNATNKKYAPITMKDALVALSDKITQKNPEELNIIPLKSQINQDPYEAKKENMKQNRFFERLSYFMKERDILLAEQGTSYYGAATMPIPKDTMFIGQPLWGSIGFTFPALLGSQLADRSRRNILLIGDGSFQLTAQELSTMLTQKIKPIIFLINNDGYTVERAIHGENQPYNDIPMWDYKKLPEVFSPEGKSITYKVKTELELEDALKAAENNHDYLTLIEVVMHRDDKPDLLEQLSKQFANQNV</sequence>
<feature type="binding site" evidence="11">
    <location>
        <position position="468"/>
    </location>
    <ligand>
        <name>Mg(2+)</name>
        <dbReference type="ChEBI" id="CHEBI:18420"/>
    </ligand>
</feature>
<accession>A0A549YIM7</accession>
<dbReference type="SUPFAM" id="SSF52518">
    <property type="entry name" value="Thiamin diphosphate-binding fold (THDP-binding)"/>
    <property type="match status" value="2"/>
</dbReference>
<dbReference type="PANTHER" id="PTHR43452">
    <property type="entry name" value="PYRUVATE DECARBOXYLASE"/>
    <property type="match status" value="1"/>
</dbReference>
<comment type="function">
    <text evidence="3">Decarboxylates branched-chain and aromatic alpha-keto acids to aldehydes.</text>
</comment>
<dbReference type="InterPro" id="IPR012110">
    <property type="entry name" value="PDC/IPDC-like"/>
</dbReference>
<dbReference type="FunFam" id="3.40.50.970:FF:000024">
    <property type="entry name" value="Pyruvate decarboxylase isozyme"/>
    <property type="match status" value="1"/>
</dbReference>
<keyword evidence="6 11" id="KW-0479">Metal-binding</keyword>
<dbReference type="InterPro" id="IPR029035">
    <property type="entry name" value="DHS-like_NAD/FAD-binding_dom"/>
</dbReference>
<evidence type="ECO:0000256" key="11">
    <source>
        <dbReference type="PIRSR" id="PIRSR036565-2"/>
    </source>
</evidence>
<dbReference type="InterPro" id="IPR012000">
    <property type="entry name" value="Thiamin_PyroP_enz_cen_dom"/>
</dbReference>
<dbReference type="CDD" id="cd07038">
    <property type="entry name" value="TPP_PYR_PDC_IPDC_like"/>
    <property type="match status" value="1"/>
</dbReference>
<organism evidence="16 17">
    <name type="scientific">Lentibacillus cibarius</name>
    <dbReference type="NCBI Taxonomy" id="2583219"/>
    <lineage>
        <taxon>Bacteria</taxon>
        <taxon>Bacillati</taxon>
        <taxon>Bacillota</taxon>
        <taxon>Bacilli</taxon>
        <taxon>Bacillales</taxon>
        <taxon>Bacillaceae</taxon>
        <taxon>Lentibacillus</taxon>
    </lineage>
</organism>
<comment type="cofactor">
    <cofactor evidence="11">
        <name>Mg(2+)</name>
        <dbReference type="ChEBI" id="CHEBI:18420"/>
    </cofactor>
    <text evidence="11">Binds 1 Mg(2+) per subunit.</text>
</comment>
<keyword evidence="9 12" id="KW-0786">Thiamine pyrophosphate</keyword>
<keyword evidence="7" id="KW-0210">Decarboxylase</keyword>
<evidence type="ECO:0000259" key="13">
    <source>
        <dbReference type="Pfam" id="PF00205"/>
    </source>
</evidence>
<dbReference type="Proteomes" id="UP000319280">
    <property type="component" value="Unassembled WGS sequence"/>
</dbReference>
<feature type="domain" description="Thiamine pyrophosphate enzyme N-terminal TPP-binding" evidence="15">
    <location>
        <begin position="6"/>
        <end position="109"/>
    </location>
</feature>
<dbReference type="GO" id="GO:0030976">
    <property type="term" value="F:thiamine pyrophosphate binding"/>
    <property type="evidence" value="ECO:0007669"/>
    <property type="project" value="InterPro"/>
</dbReference>
<evidence type="ECO:0000256" key="10">
    <source>
        <dbReference type="ARBA" id="ARBA00023239"/>
    </source>
</evidence>
<dbReference type="FunFam" id="3.40.50.970:FF:000019">
    <property type="entry name" value="Pyruvate decarboxylase isozyme"/>
    <property type="match status" value="1"/>
</dbReference>
<evidence type="ECO:0000256" key="12">
    <source>
        <dbReference type="RuleBase" id="RU362132"/>
    </source>
</evidence>
<dbReference type="CDD" id="cd02005">
    <property type="entry name" value="TPP_PDC_IPDC"/>
    <property type="match status" value="1"/>
</dbReference>
<dbReference type="GO" id="GO:0005829">
    <property type="term" value="C:cytosol"/>
    <property type="evidence" value="ECO:0007669"/>
    <property type="project" value="TreeGrafter"/>
</dbReference>
<feature type="binding site" evidence="11">
    <location>
        <position position="439"/>
    </location>
    <ligand>
        <name>Mg(2+)</name>
        <dbReference type="ChEBI" id="CHEBI:18420"/>
    </ligand>
</feature>
<comment type="cofactor">
    <cofactor evidence="1">
        <name>a metal cation</name>
        <dbReference type="ChEBI" id="CHEBI:25213"/>
    </cofactor>
</comment>
<dbReference type="GO" id="GO:0004737">
    <property type="term" value="F:pyruvate decarboxylase activity"/>
    <property type="evidence" value="ECO:0007669"/>
    <property type="project" value="TreeGrafter"/>
</dbReference>
<keyword evidence="8 11" id="KW-0460">Magnesium</keyword>
<dbReference type="EMBL" id="VJMZ01000001">
    <property type="protein sequence ID" value="TRM11732.1"/>
    <property type="molecule type" value="Genomic_DNA"/>
</dbReference>
<proteinExistence type="inferred from homology"/>